<dbReference type="GeneID" id="87862972"/>
<evidence type="ECO:0000313" key="3">
    <source>
        <dbReference type="Proteomes" id="UP001278500"/>
    </source>
</evidence>
<sequence length="277" mass="29640">MASNKPTEHRLAGILDEDPLGLNQKELSEALRDTVNGDLVSPIEEPTARRPPMGSAMASLASRATNSALSHASGEYARMPSLPMRANTTPSVRPVLRGRVTATSSVTPSPRGIDPRSSEMAPSPFNLTPGILATGPMHIGSQGGKFSDNRDNSGISLNNLGANPIFGDNPMQHANTMASVRQIMVLTAMAIVTRVSPSRTTVRIVMLMPAMLMPATVLVTTRRQSHRLELKATALTQAPKMEPLSQLSQRPSARARTIKAAVPLSFSNREHRSALSI</sequence>
<name>A0AAE0MKM6_9PEZI</name>
<keyword evidence="3" id="KW-1185">Reference proteome</keyword>
<feature type="region of interest" description="Disordered" evidence="1">
    <location>
        <begin position="41"/>
        <end position="66"/>
    </location>
</feature>
<evidence type="ECO:0000256" key="1">
    <source>
        <dbReference type="SAM" id="MobiDB-lite"/>
    </source>
</evidence>
<organism evidence="2 3">
    <name type="scientific">Neurospora tetraspora</name>
    <dbReference type="NCBI Taxonomy" id="94610"/>
    <lineage>
        <taxon>Eukaryota</taxon>
        <taxon>Fungi</taxon>
        <taxon>Dikarya</taxon>
        <taxon>Ascomycota</taxon>
        <taxon>Pezizomycotina</taxon>
        <taxon>Sordariomycetes</taxon>
        <taxon>Sordariomycetidae</taxon>
        <taxon>Sordariales</taxon>
        <taxon>Sordariaceae</taxon>
        <taxon>Neurospora</taxon>
    </lineage>
</organism>
<reference evidence="2" key="1">
    <citation type="journal article" date="2023" name="Mol. Phylogenet. Evol.">
        <title>Genome-scale phylogeny and comparative genomics of the fungal order Sordariales.</title>
        <authorList>
            <person name="Hensen N."/>
            <person name="Bonometti L."/>
            <person name="Westerberg I."/>
            <person name="Brannstrom I.O."/>
            <person name="Guillou S."/>
            <person name="Cros-Aarteil S."/>
            <person name="Calhoun S."/>
            <person name="Haridas S."/>
            <person name="Kuo A."/>
            <person name="Mondo S."/>
            <person name="Pangilinan J."/>
            <person name="Riley R."/>
            <person name="LaButti K."/>
            <person name="Andreopoulos B."/>
            <person name="Lipzen A."/>
            <person name="Chen C."/>
            <person name="Yan M."/>
            <person name="Daum C."/>
            <person name="Ng V."/>
            <person name="Clum A."/>
            <person name="Steindorff A."/>
            <person name="Ohm R.A."/>
            <person name="Martin F."/>
            <person name="Silar P."/>
            <person name="Natvig D.O."/>
            <person name="Lalanne C."/>
            <person name="Gautier V."/>
            <person name="Ament-Velasquez S.L."/>
            <person name="Kruys A."/>
            <person name="Hutchinson M.I."/>
            <person name="Powell A.J."/>
            <person name="Barry K."/>
            <person name="Miller A.N."/>
            <person name="Grigoriev I.V."/>
            <person name="Debuchy R."/>
            <person name="Gladieux P."/>
            <person name="Hiltunen Thoren M."/>
            <person name="Johannesson H."/>
        </authorList>
    </citation>
    <scope>NUCLEOTIDE SEQUENCE</scope>
    <source>
        <strain evidence="2">CBS 560.94</strain>
    </source>
</reference>
<evidence type="ECO:0000313" key="2">
    <source>
        <dbReference type="EMBL" id="KAK3334594.1"/>
    </source>
</evidence>
<accession>A0AAE0MKM6</accession>
<proteinExistence type="predicted"/>
<gene>
    <name evidence="2" type="ORF">B0H65DRAFT_446864</name>
</gene>
<dbReference type="Proteomes" id="UP001278500">
    <property type="component" value="Unassembled WGS sequence"/>
</dbReference>
<dbReference type="AlphaFoldDB" id="A0AAE0MKM6"/>
<dbReference type="EMBL" id="JAUEPP010000010">
    <property type="protein sequence ID" value="KAK3334594.1"/>
    <property type="molecule type" value="Genomic_DNA"/>
</dbReference>
<comment type="caution">
    <text evidence="2">The sequence shown here is derived from an EMBL/GenBank/DDBJ whole genome shotgun (WGS) entry which is preliminary data.</text>
</comment>
<protein>
    <submittedName>
        <fullName evidence="2">Uncharacterized protein</fullName>
    </submittedName>
</protein>
<reference evidence="2" key="2">
    <citation type="submission" date="2023-06" db="EMBL/GenBank/DDBJ databases">
        <authorList>
            <consortium name="Lawrence Berkeley National Laboratory"/>
            <person name="Haridas S."/>
            <person name="Hensen N."/>
            <person name="Bonometti L."/>
            <person name="Westerberg I."/>
            <person name="Brannstrom I.O."/>
            <person name="Guillou S."/>
            <person name="Cros-Aarteil S."/>
            <person name="Calhoun S."/>
            <person name="Kuo A."/>
            <person name="Mondo S."/>
            <person name="Pangilinan J."/>
            <person name="Riley R."/>
            <person name="Labutti K."/>
            <person name="Andreopoulos B."/>
            <person name="Lipzen A."/>
            <person name="Chen C."/>
            <person name="Yanf M."/>
            <person name="Daum C."/>
            <person name="Ng V."/>
            <person name="Clum A."/>
            <person name="Steindorff A."/>
            <person name="Ohm R."/>
            <person name="Martin F."/>
            <person name="Silar P."/>
            <person name="Natvig D."/>
            <person name="Lalanne C."/>
            <person name="Gautier V."/>
            <person name="Ament-Velasquez S.L."/>
            <person name="Kruys A."/>
            <person name="Hutchinson M.I."/>
            <person name="Powell A.J."/>
            <person name="Barry K."/>
            <person name="Miller A.N."/>
            <person name="Grigoriev I.V."/>
            <person name="Debuchy R."/>
            <person name="Gladieux P."/>
            <person name="Thoren M.H."/>
            <person name="Johannesson H."/>
        </authorList>
    </citation>
    <scope>NUCLEOTIDE SEQUENCE</scope>
    <source>
        <strain evidence="2">CBS 560.94</strain>
    </source>
</reference>
<feature type="region of interest" description="Disordered" evidence="1">
    <location>
        <begin position="79"/>
        <end position="126"/>
    </location>
</feature>
<dbReference type="RefSeq" id="XP_062676760.1">
    <property type="nucleotide sequence ID" value="XM_062825818.1"/>
</dbReference>